<comment type="caution">
    <text evidence="14">The sequence shown here is derived from an EMBL/GenBank/DDBJ whole genome shotgun (WGS) entry which is preliminary data.</text>
</comment>
<keyword evidence="5" id="KW-0479">Metal-binding</keyword>
<evidence type="ECO:0000256" key="5">
    <source>
        <dbReference type="ARBA" id="ARBA00022723"/>
    </source>
</evidence>
<feature type="domain" description="Peptidase M48" evidence="13">
    <location>
        <begin position="126"/>
        <end position="362"/>
    </location>
</feature>
<keyword evidence="7 11" id="KW-0862">Zinc</keyword>
<dbReference type="Gene3D" id="3.30.2010.10">
    <property type="entry name" value="Metalloproteases ('zincins'), catalytic domain"/>
    <property type="match status" value="1"/>
</dbReference>
<organism evidence="14 15">
    <name type="scientific">Rugosimonospora africana</name>
    <dbReference type="NCBI Taxonomy" id="556532"/>
    <lineage>
        <taxon>Bacteria</taxon>
        <taxon>Bacillati</taxon>
        <taxon>Actinomycetota</taxon>
        <taxon>Actinomycetes</taxon>
        <taxon>Micromonosporales</taxon>
        <taxon>Micromonosporaceae</taxon>
        <taxon>Rugosimonospora</taxon>
    </lineage>
</organism>
<evidence type="ECO:0000256" key="11">
    <source>
        <dbReference type="RuleBase" id="RU003983"/>
    </source>
</evidence>
<evidence type="ECO:0000256" key="2">
    <source>
        <dbReference type="ARBA" id="ARBA00022475"/>
    </source>
</evidence>
<evidence type="ECO:0000256" key="12">
    <source>
        <dbReference type="SAM" id="Phobius"/>
    </source>
</evidence>
<keyword evidence="8 12" id="KW-1133">Transmembrane helix</keyword>
<comment type="similarity">
    <text evidence="11">Belongs to the peptidase M48 family.</text>
</comment>
<evidence type="ECO:0000259" key="13">
    <source>
        <dbReference type="Pfam" id="PF01435"/>
    </source>
</evidence>
<evidence type="ECO:0000313" key="14">
    <source>
        <dbReference type="EMBL" id="GIH18533.1"/>
    </source>
</evidence>
<dbReference type="GO" id="GO:0006508">
    <property type="term" value="P:proteolysis"/>
    <property type="evidence" value="ECO:0007669"/>
    <property type="project" value="UniProtKB-KW"/>
</dbReference>
<dbReference type="InterPro" id="IPR001915">
    <property type="entry name" value="Peptidase_M48"/>
</dbReference>
<keyword evidence="15" id="KW-1185">Reference proteome</keyword>
<evidence type="ECO:0000256" key="3">
    <source>
        <dbReference type="ARBA" id="ARBA00022670"/>
    </source>
</evidence>
<comment type="cofactor">
    <cofactor evidence="11">
        <name>Zn(2+)</name>
        <dbReference type="ChEBI" id="CHEBI:29105"/>
    </cofactor>
    <text evidence="11">Binds 1 zinc ion per subunit.</text>
</comment>
<evidence type="ECO:0000256" key="10">
    <source>
        <dbReference type="ARBA" id="ARBA00023136"/>
    </source>
</evidence>
<proteinExistence type="inferred from homology"/>
<keyword evidence="10 12" id="KW-0472">Membrane</keyword>
<keyword evidence="3 11" id="KW-0645">Protease</keyword>
<dbReference type="CDD" id="cd07328">
    <property type="entry name" value="M48_Ste24p_like"/>
    <property type="match status" value="1"/>
</dbReference>
<evidence type="ECO:0000256" key="6">
    <source>
        <dbReference type="ARBA" id="ARBA00022801"/>
    </source>
</evidence>
<comment type="subcellular location">
    <subcellularLocation>
        <location evidence="1">Cell membrane</location>
        <topology evidence="1">Multi-pass membrane protein</topology>
    </subcellularLocation>
</comment>
<accession>A0A8J3QZ35</accession>
<evidence type="ECO:0000256" key="7">
    <source>
        <dbReference type="ARBA" id="ARBA00022833"/>
    </source>
</evidence>
<dbReference type="PANTHER" id="PTHR43221">
    <property type="entry name" value="PROTEASE HTPX"/>
    <property type="match status" value="1"/>
</dbReference>
<keyword evidence="2" id="KW-1003">Cell membrane</keyword>
<sequence>MPWCTACEWNLPVYEPERRRAELGWRWVDRATHRVAYRLATRQFAALSGAAITRPGWGAVRVGMVVAGSIFLAAIAAMVVGGAYLTVAYWPHLPAFLGLLLILVAIGLRPRLGRLDKDSEPLARQQATALFALVEKVADELGTPRPHIIVLDERFNASCSTVGLRRRHVLRLGLPLWAALPPQQRVALLGHELGHLANGDMRRGILTGIPLGTLAALDDVTRPYHVIRRSHGDIAVAAAIARLLLGVVNRFVWCGYVLTAWITLRDGQKAEYLADQLAARVAGTTAAAGLIDTLAASDGITTALLAAARRGGTANAWRAAADQTRQALAERIDQRRQLSVRDQSSLFATHPPAGLRARLIESRPETPPSVELSEADSDRIDEELAQRYSRLQRNLVHA</sequence>
<reference evidence="14" key="1">
    <citation type="submission" date="2021-01" db="EMBL/GenBank/DDBJ databases">
        <title>Whole genome shotgun sequence of Rugosimonospora africana NBRC 104875.</title>
        <authorList>
            <person name="Komaki H."/>
            <person name="Tamura T."/>
        </authorList>
    </citation>
    <scope>NUCLEOTIDE SEQUENCE</scope>
    <source>
        <strain evidence="14">NBRC 104875</strain>
    </source>
</reference>
<feature type="transmembrane region" description="Helical" evidence="12">
    <location>
        <begin position="62"/>
        <end position="83"/>
    </location>
</feature>
<dbReference type="AlphaFoldDB" id="A0A8J3QZ35"/>
<name>A0A8J3QZ35_9ACTN</name>
<evidence type="ECO:0000313" key="15">
    <source>
        <dbReference type="Proteomes" id="UP000642748"/>
    </source>
</evidence>
<keyword evidence="9 11" id="KW-0482">Metalloprotease</keyword>
<dbReference type="PANTHER" id="PTHR43221:SF1">
    <property type="entry name" value="PROTEASE HTPX"/>
    <property type="match status" value="1"/>
</dbReference>
<keyword evidence="6 11" id="KW-0378">Hydrolase</keyword>
<dbReference type="Proteomes" id="UP000642748">
    <property type="component" value="Unassembled WGS sequence"/>
</dbReference>
<evidence type="ECO:0000256" key="1">
    <source>
        <dbReference type="ARBA" id="ARBA00004651"/>
    </source>
</evidence>
<protein>
    <recommendedName>
        <fullName evidence="13">Peptidase M48 domain-containing protein</fullName>
    </recommendedName>
</protein>
<dbReference type="GO" id="GO:0004222">
    <property type="term" value="F:metalloendopeptidase activity"/>
    <property type="evidence" value="ECO:0007669"/>
    <property type="project" value="InterPro"/>
</dbReference>
<dbReference type="Pfam" id="PF01435">
    <property type="entry name" value="Peptidase_M48"/>
    <property type="match status" value="1"/>
</dbReference>
<evidence type="ECO:0000256" key="8">
    <source>
        <dbReference type="ARBA" id="ARBA00022989"/>
    </source>
</evidence>
<evidence type="ECO:0000256" key="4">
    <source>
        <dbReference type="ARBA" id="ARBA00022692"/>
    </source>
</evidence>
<evidence type="ECO:0000256" key="9">
    <source>
        <dbReference type="ARBA" id="ARBA00023049"/>
    </source>
</evidence>
<dbReference type="GO" id="GO:0005886">
    <property type="term" value="C:plasma membrane"/>
    <property type="evidence" value="ECO:0007669"/>
    <property type="project" value="UniProtKB-SubCell"/>
</dbReference>
<keyword evidence="4 12" id="KW-0812">Transmembrane</keyword>
<dbReference type="GO" id="GO:0046872">
    <property type="term" value="F:metal ion binding"/>
    <property type="evidence" value="ECO:0007669"/>
    <property type="project" value="UniProtKB-KW"/>
</dbReference>
<dbReference type="InterPro" id="IPR050083">
    <property type="entry name" value="HtpX_protease"/>
</dbReference>
<feature type="transmembrane region" description="Helical" evidence="12">
    <location>
        <begin position="89"/>
        <end position="108"/>
    </location>
</feature>
<gene>
    <name evidence="14" type="ORF">Raf01_67050</name>
</gene>
<dbReference type="EMBL" id="BONZ01000067">
    <property type="protein sequence ID" value="GIH18533.1"/>
    <property type="molecule type" value="Genomic_DNA"/>
</dbReference>